<evidence type="ECO:0000313" key="2">
    <source>
        <dbReference type="Proteomes" id="UP000611500"/>
    </source>
</evidence>
<sequence length="66" mass="7067">MHLARLDLLAKDHLAGRERPYADHVIPQEGTKPVKTAILAIEMLQPVVEGAESTAAHIRSATASIG</sequence>
<comment type="caution">
    <text evidence="1">The sequence shown here is derived from an EMBL/GenBank/DDBJ whole genome shotgun (WGS) entry which is preliminary data.</text>
</comment>
<evidence type="ECO:0000313" key="1">
    <source>
        <dbReference type="EMBL" id="GHG82207.1"/>
    </source>
</evidence>
<proteinExistence type="predicted"/>
<organism evidence="1 2">
    <name type="scientific">Pseudodonghicola xiamenensis</name>
    <dbReference type="NCBI Taxonomy" id="337702"/>
    <lineage>
        <taxon>Bacteria</taxon>
        <taxon>Pseudomonadati</taxon>
        <taxon>Pseudomonadota</taxon>
        <taxon>Alphaproteobacteria</taxon>
        <taxon>Rhodobacterales</taxon>
        <taxon>Paracoccaceae</taxon>
        <taxon>Pseudodonghicola</taxon>
    </lineage>
</organism>
<protein>
    <submittedName>
        <fullName evidence="1">Uncharacterized protein</fullName>
    </submittedName>
</protein>
<accession>A0A8J3MC26</accession>
<reference evidence="1" key="2">
    <citation type="submission" date="2020-09" db="EMBL/GenBank/DDBJ databases">
        <authorList>
            <person name="Sun Q."/>
            <person name="Zhou Y."/>
        </authorList>
    </citation>
    <scope>NUCLEOTIDE SEQUENCE</scope>
    <source>
        <strain evidence="1">CGMCC 1.7081</strain>
    </source>
</reference>
<dbReference type="Proteomes" id="UP000611500">
    <property type="component" value="Unassembled WGS sequence"/>
</dbReference>
<keyword evidence="2" id="KW-1185">Reference proteome</keyword>
<dbReference type="EMBL" id="BNAP01000002">
    <property type="protein sequence ID" value="GHG82207.1"/>
    <property type="molecule type" value="Genomic_DNA"/>
</dbReference>
<reference evidence="1" key="1">
    <citation type="journal article" date="2014" name="Int. J. Syst. Evol. Microbiol.">
        <title>Complete genome sequence of Corynebacterium casei LMG S-19264T (=DSM 44701T), isolated from a smear-ripened cheese.</title>
        <authorList>
            <consortium name="US DOE Joint Genome Institute (JGI-PGF)"/>
            <person name="Walter F."/>
            <person name="Albersmeier A."/>
            <person name="Kalinowski J."/>
            <person name="Ruckert C."/>
        </authorList>
    </citation>
    <scope>NUCLEOTIDE SEQUENCE</scope>
    <source>
        <strain evidence="1">CGMCC 1.7081</strain>
    </source>
</reference>
<dbReference type="AlphaFoldDB" id="A0A8J3MC26"/>
<gene>
    <name evidence="1" type="ORF">GCM10010961_06540</name>
</gene>
<name>A0A8J3MC26_9RHOB</name>